<feature type="compositionally biased region" description="Polar residues" evidence="3">
    <location>
        <begin position="940"/>
        <end position="956"/>
    </location>
</feature>
<dbReference type="GO" id="GO:0005634">
    <property type="term" value="C:nucleus"/>
    <property type="evidence" value="ECO:0007669"/>
    <property type="project" value="UniProtKB-SubCell"/>
</dbReference>
<dbReference type="AlphaFoldDB" id="A0A061R9K1"/>
<protein>
    <recommendedName>
        <fullName evidence="4">Tudor domain-containing protein</fullName>
    </recommendedName>
</protein>
<dbReference type="GO" id="GO:0006281">
    <property type="term" value="P:DNA repair"/>
    <property type="evidence" value="ECO:0007669"/>
    <property type="project" value="TreeGrafter"/>
</dbReference>
<dbReference type="SUPFAM" id="SSF63748">
    <property type="entry name" value="Tudor/PWWP/MBT"/>
    <property type="match status" value="3"/>
</dbReference>
<evidence type="ECO:0000259" key="4">
    <source>
        <dbReference type="SMART" id="SM00333"/>
    </source>
</evidence>
<dbReference type="InterPro" id="IPR002999">
    <property type="entry name" value="Tudor"/>
</dbReference>
<feature type="compositionally biased region" description="Polar residues" evidence="3">
    <location>
        <begin position="281"/>
        <end position="290"/>
    </location>
</feature>
<evidence type="ECO:0000256" key="1">
    <source>
        <dbReference type="ARBA" id="ARBA00004123"/>
    </source>
</evidence>
<dbReference type="InterPro" id="IPR039776">
    <property type="entry name" value="Pds5"/>
</dbReference>
<sequence>MVSRATKGTSQPHMSLGQRAMRGATREAKKRSGGSPPPPGAKKPKNQKAVPETSEINQPAGAAGQLKKQPVPSNGRRSSKRPSPTGFDAVGRRLKVYWPARKQWLEGIVTDFNEKEGTHYVKYDSGDEQWLTLKAKEDNRRLKWVDDQPLSSVLSGEADGNRTEAEQLSADSCRQEQAASYSSGVAPGGSTEGADPPAAANGAQFPGSHPHLRARDCGAVLAEAAEASATSNAPKKLAKPGADMVSGAAGEGRRNEVPSSCPSGAAEVCKDPDPKPGAGTIQGSDGTTRPSDGASEVEFASEAEIRAKAELAWLKTYEAVNKAVRMIQLTREGAPGDMAATPKPSSTPSPPSGLSSPTGRKAASTRNKPTNGGMEAAFRARVSVFWPGDKVYYKGRIMDFNKEKNMHCVHYDDNEEEWLNLSEEYFRWLGPRTRSGGYSHLQQMAMMSLGPEGFVAATADRLVAQIKQGHLEGPTLLRSSEAVAMPCPALQAAHAVGWRLGILWEADGNFYEGEVLSYNPKTHKHHILFQDGEDEWVYLSKEVKCWKSRGRGPSRPAGLPAGEEAPKGRVAIGWRIGVYWKEDHSFYNGEIRGYDSATGKHHIHYDDNEDEYISLSTEKVKWMVPPGDQEPKPGPRRRNRSNYGRPVKKLNLDSVSMMGGTGRHDEPAAGGDARLAAQLRQNPSGDSDPAQRVAPGSAEQPSGVPQGGMPLAQPPPGGPCGADPRAGDGALSRRLRLKGCLPVAKGRRERMPAADVIQLTILSSGQQQREAVPRAAADAVDCGHGTGDGAGSLDVLKRMLWRVGAGRASLQKGIPVGSEACRREGCRVAEAPFARDSSREPVLPLSMQLPKAQPQNLQEHISAHTPRADLVRGEGDAAVSPALPTPTAFQLDELGSPPNGGHSPWFRRAAGAKNRPPIKPPFPSGSEGLPLAHEPHETVHASNLQPFSQPSISGSQGRDDEPHNRSSVQLPQ</sequence>
<dbReference type="GO" id="GO:0007064">
    <property type="term" value="P:mitotic sister chromatid cohesion"/>
    <property type="evidence" value="ECO:0007669"/>
    <property type="project" value="InterPro"/>
</dbReference>
<dbReference type="SMART" id="SM00333">
    <property type="entry name" value="TUDOR"/>
    <property type="match status" value="3"/>
</dbReference>
<evidence type="ECO:0000256" key="2">
    <source>
        <dbReference type="ARBA" id="ARBA00023242"/>
    </source>
</evidence>
<feature type="region of interest" description="Disordered" evidence="3">
    <location>
        <begin position="623"/>
        <end position="733"/>
    </location>
</feature>
<feature type="region of interest" description="Disordered" evidence="3">
    <location>
        <begin position="893"/>
        <end position="972"/>
    </location>
</feature>
<evidence type="ECO:0000313" key="5">
    <source>
        <dbReference type="EMBL" id="JAC68633.1"/>
    </source>
</evidence>
<dbReference type="CDD" id="cd20404">
    <property type="entry name" value="Tudor_Agenet_AtEML-like"/>
    <property type="match status" value="4"/>
</dbReference>
<proteinExistence type="predicted"/>
<dbReference type="Gene3D" id="2.30.30.140">
    <property type="match status" value="4"/>
</dbReference>
<evidence type="ECO:0000256" key="3">
    <source>
        <dbReference type="SAM" id="MobiDB-lite"/>
    </source>
</evidence>
<feature type="compositionally biased region" description="Polar residues" evidence="3">
    <location>
        <begin position="169"/>
        <end position="183"/>
    </location>
</feature>
<feature type="region of interest" description="Disordered" evidence="3">
    <location>
        <begin position="152"/>
        <end position="211"/>
    </location>
</feature>
<accession>A0A061R9K1</accession>
<feature type="compositionally biased region" description="Polar residues" evidence="3">
    <location>
        <begin position="1"/>
        <end position="13"/>
    </location>
</feature>
<reference evidence="5" key="1">
    <citation type="submission" date="2014-05" db="EMBL/GenBank/DDBJ databases">
        <title>The transcriptome of the halophilic microalga Tetraselmis sp. GSL018 isolated from the Great Salt Lake, Utah.</title>
        <authorList>
            <person name="Jinkerson R.E."/>
            <person name="D'Adamo S."/>
            <person name="Posewitz M.C."/>
        </authorList>
    </citation>
    <scope>NUCLEOTIDE SEQUENCE</scope>
    <source>
        <strain evidence="5">GSL018</strain>
    </source>
</reference>
<gene>
    <name evidence="5" type="ORF">TSPGSL018_8275</name>
</gene>
<dbReference type="PANTHER" id="PTHR12663:SF0">
    <property type="entry name" value="PRECOCIOUS DISSOCIATION OF SISTERS 5, ISOFORM A"/>
    <property type="match status" value="1"/>
</dbReference>
<dbReference type="PANTHER" id="PTHR12663">
    <property type="entry name" value="ANDROGEN INDUCED INHIBITOR OF PROLIFERATION AS3 / PDS5-RELATED"/>
    <property type="match status" value="1"/>
</dbReference>
<feature type="region of interest" description="Disordered" evidence="3">
    <location>
        <begin position="1"/>
        <end position="92"/>
    </location>
</feature>
<dbReference type="EMBL" id="GBEZ01017731">
    <property type="protein sequence ID" value="JAC68633.1"/>
    <property type="molecule type" value="Transcribed_RNA"/>
</dbReference>
<organism evidence="5">
    <name type="scientific">Tetraselmis sp. GSL018</name>
    <dbReference type="NCBI Taxonomy" id="582737"/>
    <lineage>
        <taxon>Eukaryota</taxon>
        <taxon>Viridiplantae</taxon>
        <taxon>Chlorophyta</taxon>
        <taxon>core chlorophytes</taxon>
        <taxon>Chlorodendrophyceae</taxon>
        <taxon>Chlorodendrales</taxon>
        <taxon>Chlorodendraceae</taxon>
        <taxon>Tetraselmis</taxon>
    </lineage>
</organism>
<feature type="domain" description="Tudor" evidence="4">
    <location>
        <begin position="572"/>
        <end position="626"/>
    </location>
</feature>
<keyword evidence="2" id="KW-0539">Nucleus</keyword>
<feature type="region of interest" description="Disordered" evidence="3">
    <location>
        <begin position="333"/>
        <end position="374"/>
    </location>
</feature>
<feature type="domain" description="Tudor" evidence="4">
    <location>
        <begin position="496"/>
        <end position="550"/>
    </location>
</feature>
<name>A0A061R9K1_9CHLO</name>
<feature type="region of interest" description="Disordered" evidence="3">
    <location>
        <begin position="227"/>
        <end position="296"/>
    </location>
</feature>
<dbReference type="GO" id="GO:0000785">
    <property type="term" value="C:chromatin"/>
    <property type="evidence" value="ECO:0007669"/>
    <property type="project" value="TreeGrafter"/>
</dbReference>
<feature type="domain" description="Tudor" evidence="4">
    <location>
        <begin position="373"/>
        <end position="432"/>
    </location>
</feature>
<comment type="subcellular location">
    <subcellularLocation>
        <location evidence="1">Nucleus</location>
    </subcellularLocation>
</comment>